<dbReference type="OrthoDB" id="5875338at2759"/>
<sequence length="73" mass="8491">MLIGQNKEKLEINKTIYSFQSKLPEFAQLEKSAFGFFDTIEPILSLNDWTSLSVICFGVCELQLRCRYSEHLQ</sequence>
<reference evidence="1 2" key="1">
    <citation type="submission" date="2020-08" db="EMBL/GenBank/DDBJ databases">
        <authorList>
            <person name="Koutsovoulos G."/>
            <person name="Danchin GJ E."/>
        </authorList>
    </citation>
    <scope>NUCLEOTIDE SEQUENCE [LARGE SCALE GENOMIC DNA]</scope>
</reference>
<comment type="caution">
    <text evidence="1">The sequence shown here is derived from an EMBL/GenBank/DDBJ whole genome shotgun (WGS) entry which is preliminary data.</text>
</comment>
<accession>A0A6V7W2T4</accession>
<dbReference type="EMBL" id="CAJEWN010000401">
    <property type="protein sequence ID" value="CAD2181477.1"/>
    <property type="molecule type" value="Genomic_DNA"/>
</dbReference>
<evidence type="ECO:0000313" key="1">
    <source>
        <dbReference type="EMBL" id="CAD2181477.1"/>
    </source>
</evidence>
<name>A0A6V7W2T4_MELEN</name>
<organism evidence="1 2">
    <name type="scientific">Meloidogyne enterolobii</name>
    <name type="common">Root-knot nematode worm</name>
    <name type="synonym">Meloidogyne mayaguensis</name>
    <dbReference type="NCBI Taxonomy" id="390850"/>
    <lineage>
        <taxon>Eukaryota</taxon>
        <taxon>Metazoa</taxon>
        <taxon>Ecdysozoa</taxon>
        <taxon>Nematoda</taxon>
        <taxon>Chromadorea</taxon>
        <taxon>Rhabditida</taxon>
        <taxon>Tylenchina</taxon>
        <taxon>Tylenchomorpha</taxon>
        <taxon>Tylenchoidea</taxon>
        <taxon>Meloidogynidae</taxon>
        <taxon>Meloidogyninae</taxon>
        <taxon>Meloidogyne</taxon>
    </lineage>
</organism>
<proteinExistence type="predicted"/>
<dbReference type="Proteomes" id="UP000580250">
    <property type="component" value="Unassembled WGS sequence"/>
</dbReference>
<protein>
    <submittedName>
        <fullName evidence="1">Uncharacterized protein</fullName>
    </submittedName>
</protein>
<gene>
    <name evidence="1" type="ORF">MENT_LOCUS33626</name>
</gene>
<dbReference type="AlphaFoldDB" id="A0A6V7W2T4"/>
<evidence type="ECO:0000313" key="2">
    <source>
        <dbReference type="Proteomes" id="UP000580250"/>
    </source>
</evidence>